<evidence type="ECO:0000256" key="1">
    <source>
        <dbReference type="ARBA" id="ARBA00004141"/>
    </source>
</evidence>
<keyword evidence="3 5" id="KW-1133">Transmembrane helix</keyword>
<feature type="transmembrane region" description="Helical" evidence="5">
    <location>
        <begin position="15"/>
        <end position="35"/>
    </location>
</feature>
<accession>C5KB03</accession>
<feature type="transmembrane region" description="Helical" evidence="5">
    <location>
        <begin position="450"/>
        <end position="475"/>
    </location>
</feature>
<dbReference type="InterPro" id="IPR049453">
    <property type="entry name" value="Memb_transporter_dom"/>
</dbReference>
<feature type="transmembrane region" description="Helical" evidence="5">
    <location>
        <begin position="402"/>
        <end position="420"/>
    </location>
</feature>
<protein>
    <recommendedName>
        <fullName evidence="6">Integral membrane bound transporter domain-containing protein</fullName>
    </recommendedName>
</protein>
<evidence type="ECO:0000256" key="3">
    <source>
        <dbReference type="ARBA" id="ARBA00022989"/>
    </source>
</evidence>
<evidence type="ECO:0000256" key="4">
    <source>
        <dbReference type="ARBA" id="ARBA00023136"/>
    </source>
</evidence>
<keyword evidence="4 5" id="KW-0472">Membrane</keyword>
<name>C5KB03_PERM5</name>
<gene>
    <name evidence="7" type="ORF">Pmar_PMAR005238</name>
</gene>
<dbReference type="GeneID" id="9049059"/>
<reference evidence="7 8" key="1">
    <citation type="submission" date="2008-07" db="EMBL/GenBank/DDBJ databases">
        <authorList>
            <person name="El-Sayed N."/>
            <person name="Caler E."/>
            <person name="Inman J."/>
            <person name="Amedeo P."/>
            <person name="Hass B."/>
            <person name="Wortman J."/>
        </authorList>
    </citation>
    <scope>NUCLEOTIDE SEQUENCE [LARGE SCALE GENOMIC DNA]</scope>
    <source>
        <strain evidence="8">ATCC 50983 / TXsc</strain>
    </source>
</reference>
<feature type="transmembrane region" description="Helical" evidence="5">
    <location>
        <begin position="71"/>
        <end position="91"/>
    </location>
</feature>
<feature type="transmembrane region" description="Helical" evidence="5">
    <location>
        <begin position="487"/>
        <end position="508"/>
    </location>
</feature>
<dbReference type="EMBL" id="GG671811">
    <property type="protein sequence ID" value="EER18329.1"/>
    <property type="molecule type" value="Genomic_DNA"/>
</dbReference>
<feature type="transmembrane region" description="Helical" evidence="5">
    <location>
        <begin position="41"/>
        <end position="59"/>
    </location>
</feature>
<dbReference type="GO" id="GO:0016020">
    <property type="term" value="C:membrane"/>
    <property type="evidence" value="ECO:0007669"/>
    <property type="project" value="UniProtKB-SubCell"/>
</dbReference>
<keyword evidence="2 5" id="KW-0812">Transmembrane</keyword>
<keyword evidence="8" id="KW-1185">Reference proteome</keyword>
<dbReference type="RefSeq" id="XP_002786533.1">
    <property type="nucleotide sequence ID" value="XM_002786487.1"/>
</dbReference>
<evidence type="ECO:0000256" key="2">
    <source>
        <dbReference type="ARBA" id="ARBA00022692"/>
    </source>
</evidence>
<feature type="transmembrane region" description="Helical" evidence="5">
    <location>
        <begin position="373"/>
        <end position="396"/>
    </location>
</feature>
<dbReference type="Proteomes" id="UP000007800">
    <property type="component" value="Unassembled WGS sequence"/>
</dbReference>
<dbReference type="InParanoid" id="C5KB03"/>
<evidence type="ECO:0000313" key="7">
    <source>
        <dbReference type="EMBL" id="EER18329.1"/>
    </source>
</evidence>
<comment type="subcellular location">
    <subcellularLocation>
        <location evidence="1">Membrane</location>
        <topology evidence="1">Multi-pass membrane protein</topology>
    </subcellularLocation>
</comment>
<dbReference type="OrthoDB" id="10457081at2759"/>
<evidence type="ECO:0000256" key="5">
    <source>
        <dbReference type="SAM" id="Phobius"/>
    </source>
</evidence>
<feature type="transmembrane region" description="Helical" evidence="5">
    <location>
        <begin position="154"/>
        <end position="177"/>
    </location>
</feature>
<feature type="domain" description="Integral membrane bound transporter" evidence="6">
    <location>
        <begin position="379"/>
        <end position="498"/>
    </location>
</feature>
<evidence type="ECO:0000259" key="6">
    <source>
        <dbReference type="Pfam" id="PF13515"/>
    </source>
</evidence>
<dbReference type="Pfam" id="PF13515">
    <property type="entry name" value="FUSC_2"/>
    <property type="match status" value="1"/>
</dbReference>
<dbReference type="PANTHER" id="PTHR31086">
    <property type="entry name" value="ALUMINUM-ACTIVATED MALATE TRANSPORTER 10"/>
    <property type="match status" value="1"/>
</dbReference>
<sequence>MTKEGFSPEYTRFRLLDALYAGFLTCVVSSIQFIPITKNHFQAQLLALATVWAAIASTLDYHKAITDSWKIYLGSLMGGTVAVIGAAVVVACNGGKYNPLWGSLFALPFCFLGSCMYVGKMSEALSWVSFVVRLYSVATFAGESLPFKKMVFTVVMGFIADIIPVLVTGGLHALGLLPRKGPPPFDAFEVAIRDFVEASVIFGMEVGDHKKDLTRRQRAMHGAMSAALPTASRSLQLIMFRMTAALDGFNTTCSVGRIDSTISRELWQPLQVDLRLLCSRACCALDGTPKGLEEARRLRVESTAVKRRIKQMLISYTKRLVKHEGWQWLVTGRELSRVEAALVAIPHFAEAVANYCEEKPGGIRRIRRRDYKYPSLAVHGWWVVLVAVICSFPEVGPTISKALRRLAGVVVGGILAVLAIEANPGNVVALMLELFIVTCAARFYTGSAKLGYAGLQMGVTFAIMGFADSIAVSLTQTRREIFAAERFLFTLTGLIGSAVIQVVAWPSFSSRSLARATAAELKEISTVVSTGILELLLRQPDDRVSAGGENGSDAELKLLSLDEERRGKVASVREEVAFFRMLKIETCSGSVSGRKLLAGQEAIGRARTSAITAYEGLKACGVHMSSFAASVLLLPVRSRLSELAEACEVSGQRLSRVVVEASSIDEARRACQEIVDATMALIATFEGIRMELLSQQMWSSRAEDEDISSTAMVEALAYGGGLGLHIVIHVLEAFVRDWADVARILLDCDIGLPQNYLSRSGRPEGIHDMKLVIGRRTLSAM</sequence>
<organism evidence="8">
    <name type="scientific">Perkinsus marinus (strain ATCC 50983 / TXsc)</name>
    <dbReference type="NCBI Taxonomy" id="423536"/>
    <lineage>
        <taxon>Eukaryota</taxon>
        <taxon>Sar</taxon>
        <taxon>Alveolata</taxon>
        <taxon>Perkinsozoa</taxon>
        <taxon>Perkinsea</taxon>
        <taxon>Perkinsida</taxon>
        <taxon>Perkinsidae</taxon>
        <taxon>Perkinsus</taxon>
    </lineage>
</organism>
<proteinExistence type="predicted"/>
<evidence type="ECO:0000313" key="8">
    <source>
        <dbReference type="Proteomes" id="UP000007800"/>
    </source>
</evidence>
<feature type="transmembrane region" description="Helical" evidence="5">
    <location>
        <begin position="97"/>
        <end position="117"/>
    </location>
</feature>
<dbReference type="AlphaFoldDB" id="C5KB03"/>